<dbReference type="PANTHER" id="PTHR42939">
    <property type="entry name" value="ABC TRANSPORTER ATP-BINDING PROTEIN ALBC-RELATED"/>
    <property type="match status" value="1"/>
</dbReference>
<dbReference type="InterPro" id="IPR027417">
    <property type="entry name" value="P-loop_NTPase"/>
</dbReference>
<keyword evidence="3 6" id="KW-0067">ATP-binding</keyword>
<evidence type="ECO:0000256" key="1">
    <source>
        <dbReference type="ARBA" id="ARBA00022448"/>
    </source>
</evidence>
<accession>A0A1H9WGZ5</accession>
<dbReference type="RefSeq" id="WP_092261009.1">
    <property type="nucleotide sequence ID" value="NZ_CP047199.1"/>
</dbReference>
<dbReference type="Gene3D" id="3.40.50.300">
    <property type="entry name" value="P-loop containing nucleotide triphosphate hydrolases"/>
    <property type="match status" value="1"/>
</dbReference>
<dbReference type="Pfam" id="PF00005">
    <property type="entry name" value="ABC_tran"/>
    <property type="match status" value="1"/>
</dbReference>
<dbReference type="GO" id="GO:0016887">
    <property type="term" value="F:ATP hydrolysis activity"/>
    <property type="evidence" value="ECO:0007669"/>
    <property type="project" value="InterPro"/>
</dbReference>
<reference evidence="7" key="1">
    <citation type="submission" date="2016-10" db="EMBL/GenBank/DDBJ databases">
        <authorList>
            <person name="Varghese N."/>
            <person name="Submissions S."/>
        </authorList>
    </citation>
    <scope>NUCLEOTIDE SEQUENCE [LARGE SCALE GENOMIC DNA]</scope>
    <source>
        <strain evidence="7">DSM 20524</strain>
    </source>
</reference>
<evidence type="ECO:0000256" key="3">
    <source>
        <dbReference type="ARBA" id="ARBA00022840"/>
    </source>
</evidence>
<dbReference type="Proteomes" id="UP000198929">
    <property type="component" value="Unassembled WGS sequence"/>
</dbReference>
<evidence type="ECO:0000256" key="2">
    <source>
        <dbReference type="ARBA" id="ARBA00022741"/>
    </source>
</evidence>
<sequence>MITGLLGVNGSGKTTHLRSLHKDRPGHFLPDYPTIPVELSALELLHRIGKMLKLPDAHQRAHLLCETLRIHGGTDKAVSTYSAGNYKKTAFATLLIDKPKFLYLDEPFETVDIISKKTMLDIIIQLSEGGADIILTTQDVDLCQQFDYVKIFSKLEIVAEGKPSTVLGKNPLKSFLDLAGAQYPAISLNWLR</sequence>
<dbReference type="PANTHER" id="PTHR42939:SF1">
    <property type="entry name" value="ABC TRANSPORTER ATP-BINDING PROTEIN ALBC-RELATED"/>
    <property type="match status" value="1"/>
</dbReference>
<dbReference type="STRING" id="1121357.SAMN05661109_02722"/>
<evidence type="ECO:0000313" key="7">
    <source>
        <dbReference type="Proteomes" id="UP000198929"/>
    </source>
</evidence>
<proteinExistence type="predicted"/>
<dbReference type="AlphaFoldDB" id="A0A1H9WGZ5"/>
<feature type="region of interest" description="Disordered" evidence="4">
    <location>
        <begin position="1"/>
        <end position="20"/>
    </location>
</feature>
<gene>
    <name evidence="6" type="ORF">SAMN05661109_02722</name>
</gene>
<name>A0A1H9WGZ5_9CORY</name>
<dbReference type="SUPFAM" id="SSF52540">
    <property type="entry name" value="P-loop containing nucleoside triphosphate hydrolases"/>
    <property type="match status" value="1"/>
</dbReference>
<evidence type="ECO:0000259" key="5">
    <source>
        <dbReference type="Pfam" id="PF00005"/>
    </source>
</evidence>
<organism evidence="6 7">
    <name type="scientific">Corynebacterium cystitidis DSM 20524</name>
    <dbReference type="NCBI Taxonomy" id="1121357"/>
    <lineage>
        <taxon>Bacteria</taxon>
        <taxon>Bacillati</taxon>
        <taxon>Actinomycetota</taxon>
        <taxon>Actinomycetes</taxon>
        <taxon>Mycobacteriales</taxon>
        <taxon>Corynebacteriaceae</taxon>
        <taxon>Corynebacterium</taxon>
    </lineage>
</organism>
<dbReference type="GO" id="GO:0005524">
    <property type="term" value="F:ATP binding"/>
    <property type="evidence" value="ECO:0007669"/>
    <property type="project" value="UniProtKB-KW"/>
</dbReference>
<evidence type="ECO:0000313" key="6">
    <source>
        <dbReference type="EMBL" id="SES33029.1"/>
    </source>
</evidence>
<feature type="domain" description="ABC transporter" evidence="5">
    <location>
        <begin position="2"/>
        <end position="108"/>
    </location>
</feature>
<evidence type="ECO:0000256" key="4">
    <source>
        <dbReference type="SAM" id="MobiDB-lite"/>
    </source>
</evidence>
<dbReference type="EMBL" id="FOGQ01000022">
    <property type="protein sequence ID" value="SES33029.1"/>
    <property type="molecule type" value="Genomic_DNA"/>
</dbReference>
<protein>
    <submittedName>
        <fullName evidence="6">ABC-2 type transport system ATP-binding protein</fullName>
    </submittedName>
</protein>
<keyword evidence="7" id="KW-1185">Reference proteome</keyword>
<dbReference type="InterPro" id="IPR003439">
    <property type="entry name" value="ABC_transporter-like_ATP-bd"/>
</dbReference>
<dbReference type="InterPro" id="IPR051782">
    <property type="entry name" value="ABC_Transporter_VariousFunc"/>
</dbReference>
<keyword evidence="2" id="KW-0547">Nucleotide-binding</keyword>
<keyword evidence="1" id="KW-0813">Transport</keyword>